<sequence>MGITKANLKRRNAKKKRELELCNHSDITSGLTVSENKSHARLLLKQLSHRGCFDVINCSCTIRTKSGLLSG</sequence>
<dbReference type="Proteomes" id="UP001610563">
    <property type="component" value="Unassembled WGS sequence"/>
</dbReference>
<protein>
    <submittedName>
        <fullName evidence="1">Uncharacterized protein</fullName>
    </submittedName>
</protein>
<organism evidence="1 2">
    <name type="scientific">Aspergillus keveii</name>
    <dbReference type="NCBI Taxonomy" id="714993"/>
    <lineage>
        <taxon>Eukaryota</taxon>
        <taxon>Fungi</taxon>
        <taxon>Dikarya</taxon>
        <taxon>Ascomycota</taxon>
        <taxon>Pezizomycotina</taxon>
        <taxon>Eurotiomycetes</taxon>
        <taxon>Eurotiomycetidae</taxon>
        <taxon>Eurotiales</taxon>
        <taxon>Aspergillaceae</taxon>
        <taxon>Aspergillus</taxon>
        <taxon>Aspergillus subgen. Nidulantes</taxon>
    </lineage>
</organism>
<name>A0ABR4FYZ7_9EURO</name>
<accession>A0ABR4FYZ7</accession>
<proteinExistence type="predicted"/>
<evidence type="ECO:0000313" key="1">
    <source>
        <dbReference type="EMBL" id="KAL2788484.1"/>
    </source>
</evidence>
<dbReference type="EMBL" id="JBFTWV010000078">
    <property type="protein sequence ID" value="KAL2788484.1"/>
    <property type="molecule type" value="Genomic_DNA"/>
</dbReference>
<gene>
    <name evidence="1" type="ORF">BJX66DRAFT_308641</name>
</gene>
<keyword evidence="2" id="KW-1185">Reference proteome</keyword>
<comment type="caution">
    <text evidence="1">The sequence shown here is derived from an EMBL/GenBank/DDBJ whole genome shotgun (WGS) entry which is preliminary data.</text>
</comment>
<evidence type="ECO:0000313" key="2">
    <source>
        <dbReference type="Proteomes" id="UP001610563"/>
    </source>
</evidence>
<reference evidence="1 2" key="1">
    <citation type="submission" date="2024-07" db="EMBL/GenBank/DDBJ databases">
        <title>Section-level genome sequencing and comparative genomics of Aspergillus sections Usti and Cavernicolus.</title>
        <authorList>
            <consortium name="Lawrence Berkeley National Laboratory"/>
            <person name="Nybo J.L."/>
            <person name="Vesth T.C."/>
            <person name="Theobald S."/>
            <person name="Frisvad J.C."/>
            <person name="Larsen T.O."/>
            <person name="Kjaerboelling I."/>
            <person name="Rothschild-Mancinelli K."/>
            <person name="Lyhne E.K."/>
            <person name="Kogle M.E."/>
            <person name="Barry K."/>
            <person name="Clum A."/>
            <person name="Na H."/>
            <person name="Ledsgaard L."/>
            <person name="Lin J."/>
            <person name="Lipzen A."/>
            <person name="Kuo A."/>
            <person name="Riley R."/>
            <person name="Mondo S."/>
            <person name="Labutti K."/>
            <person name="Haridas S."/>
            <person name="Pangalinan J."/>
            <person name="Salamov A.A."/>
            <person name="Simmons B.A."/>
            <person name="Magnuson J.K."/>
            <person name="Chen J."/>
            <person name="Drula E."/>
            <person name="Henrissat B."/>
            <person name="Wiebenga A."/>
            <person name="Lubbers R.J."/>
            <person name="Gomes A.C."/>
            <person name="Makela M.R."/>
            <person name="Stajich J."/>
            <person name="Grigoriev I.V."/>
            <person name="Mortensen U.H."/>
            <person name="De Vries R.P."/>
            <person name="Baker S.E."/>
            <person name="Andersen M.R."/>
        </authorList>
    </citation>
    <scope>NUCLEOTIDE SEQUENCE [LARGE SCALE GENOMIC DNA]</scope>
    <source>
        <strain evidence="1 2">CBS 209.92</strain>
    </source>
</reference>